<evidence type="ECO:0008006" key="3">
    <source>
        <dbReference type="Google" id="ProtNLM"/>
    </source>
</evidence>
<reference evidence="1 2" key="1">
    <citation type="journal article" date="2014" name="Genome Announc.">
        <title>Draft Genome Sequence of Magnetospirillum sp. Strain SO-1, a Freshwater Magnetotactic Bacterium Isolated from the Ol'khovka River, Russia.</title>
        <authorList>
            <person name="Grouzdev D.S."/>
            <person name="Dziuba M.V."/>
            <person name="Sukhacheva M.S."/>
            <person name="Mardanov A.V."/>
            <person name="Beletskiy A.V."/>
            <person name="Kuznetsov B.B."/>
            <person name="Skryabin K.G."/>
        </authorList>
    </citation>
    <scope>NUCLEOTIDE SEQUENCE [LARGE SCALE GENOMIC DNA]</scope>
    <source>
        <strain evidence="1 2">SO-1</strain>
    </source>
</reference>
<protein>
    <recommendedName>
        <fullName evidence="3">Peptidase U32</fullName>
    </recommendedName>
</protein>
<dbReference type="Proteomes" id="UP000011744">
    <property type="component" value="Unassembled WGS sequence"/>
</dbReference>
<accession>M2YZV8</accession>
<organism evidence="1 2">
    <name type="scientific">Paramagnetospirillum caucaseum</name>
    <dbReference type="NCBI Taxonomy" id="1244869"/>
    <lineage>
        <taxon>Bacteria</taxon>
        <taxon>Pseudomonadati</taxon>
        <taxon>Pseudomonadota</taxon>
        <taxon>Alphaproteobacteria</taxon>
        <taxon>Rhodospirillales</taxon>
        <taxon>Magnetospirillaceae</taxon>
        <taxon>Paramagnetospirillum</taxon>
    </lineage>
</organism>
<dbReference type="STRING" id="1244869.H261_23005"/>
<sequence length="108" mass="11279">MKIVAPISRVDEVAAVAAAGAGEIYCGIVPADWTERFRSAGVNRRAFGNLTRYEELAEAIAIAAGHGAAVSLVMNAQHYADQQVNALLELAERFAAMGGHALIVGDIG</sequence>
<dbReference type="eggNOG" id="COG0826">
    <property type="taxonomic scope" value="Bacteria"/>
</dbReference>
<gene>
    <name evidence="1" type="ORF">H261_23005</name>
</gene>
<keyword evidence="2" id="KW-1185">Reference proteome</keyword>
<evidence type="ECO:0000313" key="2">
    <source>
        <dbReference type="Proteomes" id="UP000011744"/>
    </source>
</evidence>
<dbReference type="RefSeq" id="WP_008622643.1">
    <property type="nucleotide sequence ID" value="NZ_AONQ01000154.1"/>
</dbReference>
<dbReference type="AlphaFoldDB" id="M2YZV8"/>
<name>M2YZV8_9PROT</name>
<comment type="caution">
    <text evidence="1">The sequence shown here is derived from an EMBL/GenBank/DDBJ whole genome shotgun (WGS) entry which is preliminary data.</text>
</comment>
<dbReference type="EMBL" id="AONQ01000154">
    <property type="protein sequence ID" value="EME67540.1"/>
    <property type="molecule type" value="Genomic_DNA"/>
</dbReference>
<feature type="non-terminal residue" evidence="1">
    <location>
        <position position="108"/>
    </location>
</feature>
<evidence type="ECO:0000313" key="1">
    <source>
        <dbReference type="EMBL" id="EME67540.1"/>
    </source>
</evidence>
<proteinExistence type="predicted"/>